<dbReference type="GO" id="GO:0016491">
    <property type="term" value="F:oxidoreductase activity"/>
    <property type="evidence" value="ECO:0007669"/>
    <property type="project" value="UniProtKB-KW"/>
</dbReference>
<dbReference type="Pfam" id="PF04166">
    <property type="entry name" value="PdxA"/>
    <property type="match status" value="1"/>
</dbReference>
<dbReference type="GO" id="GO:0046872">
    <property type="term" value="F:metal ion binding"/>
    <property type="evidence" value="ECO:0007669"/>
    <property type="project" value="UniProtKB-KW"/>
</dbReference>
<dbReference type="AlphaFoldDB" id="A0A2W7KG42"/>
<sequence>MPSNPGTKPVIALAMGDPAGISPELTAALLVDPAVREAADLIVIGDLRLLEAGAKVAKVEPALHRISATDPIPEDLSTPVFVDLAHCDPAGIEIGRVSEAGGRCAAENYRHALALAVAGRADAVCFTPFNKAAMRMHVPGYDDEIVFTANFIDFHGPAREFNVLEGLWNARVTSHVPLSGVAPLITRAAILDNLRLTDAALRASGIARPRIAVAGLNPHAGDGGNFGREEIDTIGPAVIEAQQQGIGCDGPFPADTVFVRAKRGDFDAVLTMYHDQGQIAMKLIGFDQGVTLLGGFPFPICTPAHGTAYDIAGRGIAGTGAARNALLLAARMSADMRRTRPAAVQSAEAFRAACAA</sequence>
<evidence type="ECO:0000313" key="5">
    <source>
        <dbReference type="Proteomes" id="UP000249688"/>
    </source>
</evidence>
<evidence type="ECO:0000256" key="2">
    <source>
        <dbReference type="ARBA" id="ARBA00023002"/>
    </source>
</evidence>
<dbReference type="EMBL" id="QKYU01000009">
    <property type="protein sequence ID" value="PZW46659.1"/>
    <property type="molecule type" value="Genomic_DNA"/>
</dbReference>
<dbReference type="Proteomes" id="UP000249688">
    <property type="component" value="Unassembled WGS sequence"/>
</dbReference>
<accession>A0A2W7KG42</accession>
<keyword evidence="1" id="KW-0479">Metal-binding</keyword>
<dbReference type="PANTHER" id="PTHR30004">
    <property type="entry name" value="4-HYDROXYTHREONINE-4-PHOSPHATE DEHYDROGENASE"/>
    <property type="match status" value="1"/>
</dbReference>
<evidence type="ECO:0000256" key="1">
    <source>
        <dbReference type="ARBA" id="ARBA00022723"/>
    </source>
</evidence>
<organism evidence="4 5">
    <name type="scientific">Humitalea rosea</name>
    <dbReference type="NCBI Taxonomy" id="990373"/>
    <lineage>
        <taxon>Bacteria</taxon>
        <taxon>Pseudomonadati</taxon>
        <taxon>Pseudomonadota</taxon>
        <taxon>Alphaproteobacteria</taxon>
        <taxon>Acetobacterales</taxon>
        <taxon>Roseomonadaceae</taxon>
        <taxon>Humitalea</taxon>
    </lineage>
</organism>
<evidence type="ECO:0000256" key="3">
    <source>
        <dbReference type="ARBA" id="ARBA00023027"/>
    </source>
</evidence>
<dbReference type="PANTHER" id="PTHR30004:SF3">
    <property type="entry name" value="4-HYDROXYTHREONINE-4-PHOSPHATE DEHYDROGENASE 2-RELATED"/>
    <property type="match status" value="1"/>
</dbReference>
<protein>
    <submittedName>
        <fullName evidence="4">4-hydroxythreonine-4-phosphate dehydrogenase</fullName>
    </submittedName>
</protein>
<dbReference type="SUPFAM" id="SSF53659">
    <property type="entry name" value="Isocitrate/Isopropylmalate dehydrogenase-like"/>
    <property type="match status" value="1"/>
</dbReference>
<gene>
    <name evidence="4" type="ORF">C8P66_109156</name>
</gene>
<evidence type="ECO:0000313" key="4">
    <source>
        <dbReference type="EMBL" id="PZW46659.1"/>
    </source>
</evidence>
<reference evidence="4 5" key="1">
    <citation type="submission" date="2018-06" db="EMBL/GenBank/DDBJ databases">
        <title>Genomic Encyclopedia of Archaeal and Bacterial Type Strains, Phase II (KMG-II): from individual species to whole genera.</title>
        <authorList>
            <person name="Goeker M."/>
        </authorList>
    </citation>
    <scope>NUCLEOTIDE SEQUENCE [LARGE SCALE GENOMIC DNA]</scope>
    <source>
        <strain evidence="4 5">DSM 24525</strain>
    </source>
</reference>
<dbReference type="GO" id="GO:0051287">
    <property type="term" value="F:NAD binding"/>
    <property type="evidence" value="ECO:0007669"/>
    <property type="project" value="InterPro"/>
</dbReference>
<comment type="caution">
    <text evidence="4">The sequence shown here is derived from an EMBL/GenBank/DDBJ whole genome shotgun (WGS) entry which is preliminary data.</text>
</comment>
<name>A0A2W7KG42_9PROT</name>
<keyword evidence="5" id="KW-1185">Reference proteome</keyword>
<keyword evidence="3" id="KW-0520">NAD</keyword>
<keyword evidence="2" id="KW-0560">Oxidoreductase</keyword>
<dbReference type="Gene3D" id="3.40.718.10">
    <property type="entry name" value="Isopropylmalate Dehydrogenase"/>
    <property type="match status" value="1"/>
</dbReference>
<proteinExistence type="predicted"/>
<dbReference type="RefSeq" id="WP_245903389.1">
    <property type="nucleotide sequence ID" value="NZ_QKYU01000009.1"/>
</dbReference>
<dbReference type="InterPro" id="IPR005255">
    <property type="entry name" value="PdxA_fam"/>
</dbReference>